<sequence>MCVCVHKILQSIDWQESP</sequence>
<dbReference type="AlphaFoldDB" id="A0A182IHH6"/>
<proteinExistence type="predicted"/>
<organism evidence="1 2">
    <name type="scientific">Anopheles arabiensis</name>
    <name type="common">Mosquito</name>
    <dbReference type="NCBI Taxonomy" id="7173"/>
    <lineage>
        <taxon>Eukaryota</taxon>
        <taxon>Metazoa</taxon>
        <taxon>Ecdysozoa</taxon>
        <taxon>Arthropoda</taxon>
        <taxon>Hexapoda</taxon>
        <taxon>Insecta</taxon>
        <taxon>Pterygota</taxon>
        <taxon>Neoptera</taxon>
        <taxon>Endopterygota</taxon>
        <taxon>Diptera</taxon>
        <taxon>Nematocera</taxon>
        <taxon>Culicoidea</taxon>
        <taxon>Culicidae</taxon>
        <taxon>Anophelinae</taxon>
        <taxon>Anopheles</taxon>
    </lineage>
</organism>
<evidence type="ECO:0000313" key="2">
    <source>
        <dbReference type="Proteomes" id="UP000075840"/>
    </source>
</evidence>
<dbReference type="EMBL" id="APCN01001133">
    <property type="status" value="NOT_ANNOTATED_CDS"/>
    <property type="molecule type" value="Genomic_DNA"/>
</dbReference>
<reference evidence="1" key="1">
    <citation type="submission" date="2022-08" db="UniProtKB">
        <authorList>
            <consortium name="EnsemblMetazoa"/>
        </authorList>
    </citation>
    <scope>IDENTIFICATION</scope>
    <source>
        <strain evidence="1">Dongola</strain>
    </source>
</reference>
<dbReference type="Proteomes" id="UP000075840">
    <property type="component" value="Unassembled WGS sequence"/>
</dbReference>
<dbReference type="EnsemblMetazoa" id="AARA014905-RA">
    <property type="protein sequence ID" value="AARA014905-PA"/>
    <property type="gene ID" value="AARA014905"/>
</dbReference>
<keyword evidence="2" id="KW-1185">Reference proteome</keyword>
<accession>A0A182IHH6</accession>
<protein>
    <submittedName>
        <fullName evidence="1">Uncharacterized protein</fullName>
    </submittedName>
</protein>
<name>A0A182IHH6_ANOAR</name>
<dbReference type="VEuPathDB" id="VectorBase:AARA014905"/>
<evidence type="ECO:0000313" key="1">
    <source>
        <dbReference type="EnsemblMetazoa" id="AARA014905-PA"/>
    </source>
</evidence>